<proteinExistence type="predicted"/>
<name>A0A8T2PZN8_CERRI</name>
<evidence type="ECO:0000313" key="2">
    <source>
        <dbReference type="EMBL" id="KAH7276954.1"/>
    </source>
</evidence>
<keyword evidence="3" id="KW-1185">Reference proteome</keyword>
<sequence>MLPTTLLTLFLVLEDERVLTIPISFFYYSSRFALAALDSQICRYSFRAVLDFFKSARLRCSIRLYLYVSAILFTRMPYSARFTSLVSAFVV</sequence>
<feature type="chain" id="PRO_5035925587" description="Secreted protein" evidence="1">
    <location>
        <begin position="21"/>
        <end position="91"/>
    </location>
</feature>
<protein>
    <recommendedName>
        <fullName evidence="4">Secreted protein</fullName>
    </recommendedName>
</protein>
<gene>
    <name evidence="2" type="ORF">KP509_39G028000</name>
</gene>
<dbReference type="AlphaFoldDB" id="A0A8T2PZN8"/>
<evidence type="ECO:0008006" key="4">
    <source>
        <dbReference type="Google" id="ProtNLM"/>
    </source>
</evidence>
<evidence type="ECO:0000313" key="3">
    <source>
        <dbReference type="Proteomes" id="UP000825935"/>
    </source>
</evidence>
<reference evidence="2" key="1">
    <citation type="submission" date="2021-08" db="EMBL/GenBank/DDBJ databases">
        <title>WGS assembly of Ceratopteris richardii.</title>
        <authorList>
            <person name="Marchant D.B."/>
            <person name="Chen G."/>
            <person name="Jenkins J."/>
            <person name="Shu S."/>
            <person name="Leebens-Mack J."/>
            <person name="Grimwood J."/>
            <person name="Schmutz J."/>
            <person name="Soltis P."/>
            <person name="Soltis D."/>
            <person name="Chen Z.-H."/>
        </authorList>
    </citation>
    <scope>NUCLEOTIDE SEQUENCE</scope>
    <source>
        <strain evidence="2">Whitten #5841</strain>
        <tissue evidence="2">Leaf</tissue>
    </source>
</reference>
<organism evidence="2 3">
    <name type="scientific">Ceratopteris richardii</name>
    <name type="common">Triangle waterfern</name>
    <dbReference type="NCBI Taxonomy" id="49495"/>
    <lineage>
        <taxon>Eukaryota</taxon>
        <taxon>Viridiplantae</taxon>
        <taxon>Streptophyta</taxon>
        <taxon>Embryophyta</taxon>
        <taxon>Tracheophyta</taxon>
        <taxon>Polypodiopsida</taxon>
        <taxon>Polypodiidae</taxon>
        <taxon>Polypodiales</taxon>
        <taxon>Pteridineae</taxon>
        <taxon>Pteridaceae</taxon>
        <taxon>Parkerioideae</taxon>
        <taxon>Ceratopteris</taxon>
    </lineage>
</organism>
<evidence type="ECO:0000256" key="1">
    <source>
        <dbReference type="SAM" id="SignalP"/>
    </source>
</evidence>
<feature type="signal peptide" evidence="1">
    <location>
        <begin position="1"/>
        <end position="20"/>
    </location>
</feature>
<comment type="caution">
    <text evidence="2">The sequence shown here is derived from an EMBL/GenBank/DDBJ whole genome shotgun (WGS) entry which is preliminary data.</text>
</comment>
<accession>A0A8T2PZN8</accession>
<keyword evidence="1" id="KW-0732">Signal</keyword>
<dbReference type="Proteomes" id="UP000825935">
    <property type="component" value="Chromosome 39"/>
</dbReference>
<dbReference type="EMBL" id="CM035444">
    <property type="protein sequence ID" value="KAH7276954.1"/>
    <property type="molecule type" value="Genomic_DNA"/>
</dbReference>